<dbReference type="Gene3D" id="3.40.640.10">
    <property type="entry name" value="Type I PLP-dependent aspartate aminotransferase-like (Major domain)"/>
    <property type="match status" value="1"/>
</dbReference>
<dbReference type="AlphaFoldDB" id="A0A1H1SG83"/>
<dbReference type="EC" id="3.7.1.3" evidence="4"/>
<feature type="compositionally biased region" description="Basic and acidic residues" evidence="5">
    <location>
        <begin position="16"/>
        <end position="32"/>
    </location>
</feature>
<dbReference type="InterPro" id="IPR015424">
    <property type="entry name" value="PyrdxlP-dep_Trfase"/>
</dbReference>
<feature type="region of interest" description="Disordered" evidence="5">
    <location>
        <begin position="1"/>
        <end position="34"/>
    </location>
</feature>
<protein>
    <recommendedName>
        <fullName evidence="4">Kynureninase</fullName>
        <ecNumber evidence="4">3.7.1.3</ecNumber>
    </recommendedName>
</protein>
<comment type="function">
    <text evidence="4">Catalyzes the cleavage of L-kynurenine (L-Kyn) and L-3-hydroxykynurenine (L-3OHKyn) into anthranilic acid (AA) and 3-hydroxyanthranilic acid (3-OHAA), respectively.</text>
</comment>
<evidence type="ECO:0000256" key="4">
    <source>
        <dbReference type="PIRNR" id="PIRNR038800"/>
    </source>
</evidence>
<evidence type="ECO:0000259" key="6">
    <source>
        <dbReference type="Pfam" id="PF00266"/>
    </source>
</evidence>
<dbReference type="RefSeq" id="WP_092667207.1">
    <property type="nucleotide sequence ID" value="NZ_LT629734.1"/>
</dbReference>
<dbReference type="STRING" id="684552.SAMN04489719_2389"/>
<dbReference type="Pfam" id="PF00266">
    <property type="entry name" value="Aminotran_5"/>
    <property type="match status" value="1"/>
</dbReference>
<dbReference type="SUPFAM" id="SSF53383">
    <property type="entry name" value="PLP-dependent transferases"/>
    <property type="match status" value="1"/>
</dbReference>
<reference evidence="8" key="1">
    <citation type="submission" date="2016-10" db="EMBL/GenBank/DDBJ databases">
        <authorList>
            <person name="Varghese N."/>
            <person name="Submissions S."/>
        </authorList>
    </citation>
    <scope>NUCLEOTIDE SEQUENCE [LARGE SCALE GENOMIC DNA]</scope>
    <source>
        <strain evidence="8">DSM 22965</strain>
    </source>
</reference>
<feature type="domain" description="Aminotransferase class V" evidence="6">
    <location>
        <begin position="151"/>
        <end position="362"/>
    </location>
</feature>
<dbReference type="GO" id="GO:0030429">
    <property type="term" value="F:kynureninase activity"/>
    <property type="evidence" value="ECO:0007669"/>
    <property type="project" value="UniProtKB-EC"/>
</dbReference>
<comment type="catalytic activity">
    <reaction evidence="4">
        <text>L-kynurenine + H2O = anthranilate + L-alanine + H(+)</text>
        <dbReference type="Rhea" id="RHEA:16813"/>
        <dbReference type="ChEBI" id="CHEBI:15377"/>
        <dbReference type="ChEBI" id="CHEBI:15378"/>
        <dbReference type="ChEBI" id="CHEBI:16567"/>
        <dbReference type="ChEBI" id="CHEBI:57959"/>
        <dbReference type="ChEBI" id="CHEBI:57972"/>
        <dbReference type="EC" id="3.7.1.3"/>
    </reaction>
</comment>
<sequence>MTDRTDLDPAGLDPAGLDRADVDPAARSDADAPARGTASAAAALDAADPLAAHTSAFVRDGDVIAYLDGNSLGRPLAALPERYGAFIERDWGQRLIRAWDEQWMERPFALGDRLGRLVGAAAGQAFIGDSTTVLLYKLVRAAVDHQVAQDPERTEIVIDDDNFPTDRFVVEGVAAERGLTVRWIEADPAAGVALEQVREAVGERTALVVLSHVAYRSGFVADVPAITAAVHEAGALVLWDLCHSTGVIPTELDAWGADLAVGCTYKYLNGGPGSPAFGYVAERLQGELAQPIQGWMGAADVFSMERHYRAAPDLRRFLSGTPPVLATVALEAMVELIEHVGIPAIHEKSIALTGFAEAALAEHVLPLEVGGRRPVLASPPAGPHRGSHLTVTHPSFREVNAALWRQGVIGDFRAPDGIRIGLSPLSTTFAEVEAGIAALGRQLARSGRPAW</sequence>
<gene>
    <name evidence="7" type="ORF">SAMN04489719_2389</name>
</gene>
<dbReference type="InterPro" id="IPR015422">
    <property type="entry name" value="PyrdxlP-dep_Trfase_small"/>
</dbReference>
<dbReference type="EMBL" id="LT629734">
    <property type="protein sequence ID" value="SDS46863.1"/>
    <property type="molecule type" value="Genomic_DNA"/>
</dbReference>
<comment type="pathway">
    <text evidence="4">Cofactor biosynthesis; NAD(+) biosynthesis; quinolinate from L-kynurenine: step 2/3.</text>
</comment>
<dbReference type="GO" id="GO:0009435">
    <property type="term" value="P:NAD+ biosynthetic process"/>
    <property type="evidence" value="ECO:0007669"/>
    <property type="project" value="UniProtKB-UniPathway"/>
</dbReference>
<dbReference type="PANTHER" id="PTHR14084:SF0">
    <property type="entry name" value="KYNURENINASE"/>
    <property type="match status" value="1"/>
</dbReference>
<dbReference type="GO" id="GO:0030170">
    <property type="term" value="F:pyridoxal phosphate binding"/>
    <property type="evidence" value="ECO:0007669"/>
    <property type="project" value="InterPro"/>
</dbReference>
<evidence type="ECO:0000256" key="5">
    <source>
        <dbReference type="SAM" id="MobiDB-lite"/>
    </source>
</evidence>
<dbReference type="OrthoDB" id="9812626at2"/>
<evidence type="ECO:0000313" key="7">
    <source>
        <dbReference type="EMBL" id="SDS46863.1"/>
    </source>
</evidence>
<proteinExistence type="inferred from homology"/>
<dbReference type="PIRSF" id="PIRSF038800">
    <property type="entry name" value="KYNU"/>
    <property type="match status" value="1"/>
</dbReference>
<dbReference type="UniPathway" id="UPA00253">
    <property type="reaction ID" value="UER00329"/>
</dbReference>
<comment type="catalytic activity">
    <reaction evidence="4">
        <text>3-hydroxy-L-kynurenine + H2O = 3-hydroxyanthranilate + L-alanine + H(+)</text>
        <dbReference type="Rhea" id="RHEA:25143"/>
        <dbReference type="ChEBI" id="CHEBI:15377"/>
        <dbReference type="ChEBI" id="CHEBI:15378"/>
        <dbReference type="ChEBI" id="CHEBI:36559"/>
        <dbReference type="ChEBI" id="CHEBI:57972"/>
        <dbReference type="ChEBI" id="CHEBI:58125"/>
        <dbReference type="EC" id="3.7.1.3"/>
    </reaction>
</comment>
<evidence type="ECO:0000256" key="3">
    <source>
        <dbReference type="ARBA" id="ARBA00022898"/>
    </source>
</evidence>
<dbReference type="GO" id="GO:0097053">
    <property type="term" value="P:L-kynurenine catabolic process"/>
    <property type="evidence" value="ECO:0007669"/>
    <property type="project" value="UniProtKB-UniPathway"/>
</dbReference>
<keyword evidence="3 4" id="KW-0663">Pyridoxal phosphate</keyword>
<name>A0A1H1SG83_9MICO</name>
<dbReference type="GO" id="GO:0005737">
    <property type="term" value="C:cytoplasm"/>
    <property type="evidence" value="ECO:0007669"/>
    <property type="project" value="InterPro"/>
</dbReference>
<keyword evidence="2 4" id="KW-0378">Hydrolase</keyword>
<accession>A0A1H1SG83</accession>
<evidence type="ECO:0000313" key="8">
    <source>
        <dbReference type="Proteomes" id="UP000199649"/>
    </source>
</evidence>
<comment type="cofactor">
    <cofactor evidence="4">
        <name>pyridoxal 5'-phosphate</name>
        <dbReference type="ChEBI" id="CHEBI:597326"/>
    </cofactor>
</comment>
<dbReference type="InterPro" id="IPR010111">
    <property type="entry name" value="Kynureninase"/>
</dbReference>
<dbReference type="InterPro" id="IPR015421">
    <property type="entry name" value="PyrdxlP-dep_Trfase_major"/>
</dbReference>
<evidence type="ECO:0000256" key="2">
    <source>
        <dbReference type="ARBA" id="ARBA00022801"/>
    </source>
</evidence>
<organism evidence="7 8">
    <name type="scientific">Agrococcus carbonis</name>
    <dbReference type="NCBI Taxonomy" id="684552"/>
    <lineage>
        <taxon>Bacteria</taxon>
        <taxon>Bacillati</taxon>
        <taxon>Actinomycetota</taxon>
        <taxon>Actinomycetes</taxon>
        <taxon>Micrococcales</taxon>
        <taxon>Microbacteriaceae</taxon>
        <taxon>Agrococcus</taxon>
    </lineage>
</organism>
<keyword evidence="1 4" id="KW-0662">Pyridine nucleotide biosynthesis</keyword>
<dbReference type="GO" id="GO:0043420">
    <property type="term" value="P:anthranilate metabolic process"/>
    <property type="evidence" value="ECO:0007669"/>
    <property type="project" value="TreeGrafter"/>
</dbReference>
<dbReference type="PANTHER" id="PTHR14084">
    <property type="entry name" value="KYNURENINASE"/>
    <property type="match status" value="1"/>
</dbReference>
<comment type="pathway">
    <text evidence="4">Amino-acid degradation; L-kynurenine degradation; L-alanine and anthranilate from L-kynurenine: step 1/1.</text>
</comment>
<dbReference type="InterPro" id="IPR000192">
    <property type="entry name" value="Aminotrans_V_dom"/>
</dbReference>
<keyword evidence="8" id="KW-1185">Reference proteome</keyword>
<dbReference type="Proteomes" id="UP000199649">
    <property type="component" value="Chromosome I"/>
</dbReference>
<dbReference type="GO" id="GO:0019441">
    <property type="term" value="P:L-tryptophan catabolic process to kynurenine"/>
    <property type="evidence" value="ECO:0007669"/>
    <property type="project" value="TreeGrafter"/>
</dbReference>
<dbReference type="UniPathway" id="UPA00334">
    <property type="reaction ID" value="UER00455"/>
</dbReference>
<evidence type="ECO:0000256" key="1">
    <source>
        <dbReference type="ARBA" id="ARBA00022642"/>
    </source>
</evidence>
<comment type="similarity">
    <text evidence="4">Belongs to the kynureninase family.</text>
</comment>
<comment type="subunit">
    <text evidence="4">Homodimer.</text>
</comment>
<dbReference type="Gene3D" id="3.90.1150.10">
    <property type="entry name" value="Aspartate Aminotransferase, domain 1"/>
    <property type="match status" value="1"/>
</dbReference>